<dbReference type="GO" id="GO:0140098">
    <property type="term" value="F:catalytic activity, acting on RNA"/>
    <property type="evidence" value="ECO:0007669"/>
    <property type="project" value="UniProtKB-ARBA"/>
</dbReference>
<comment type="catalytic activity">
    <reaction evidence="1">
        <text>a uridine in RNA = a pseudouridine in RNA</text>
        <dbReference type="Rhea" id="RHEA:48348"/>
        <dbReference type="Rhea" id="RHEA-COMP:12068"/>
        <dbReference type="Rhea" id="RHEA-COMP:12069"/>
        <dbReference type="ChEBI" id="CHEBI:65314"/>
        <dbReference type="ChEBI" id="CHEBI:65315"/>
    </reaction>
</comment>
<dbReference type="InterPro" id="IPR006224">
    <property type="entry name" value="PsdUridine_synth_RluA-like_CS"/>
</dbReference>
<dbReference type="GO" id="GO:0003723">
    <property type="term" value="F:RNA binding"/>
    <property type="evidence" value="ECO:0007669"/>
    <property type="project" value="InterPro"/>
</dbReference>
<dbReference type="SUPFAM" id="SSF55120">
    <property type="entry name" value="Pseudouridine synthase"/>
    <property type="match status" value="1"/>
</dbReference>
<feature type="domain" description="Pseudouridine synthase RsuA/RluA-like" evidence="5">
    <location>
        <begin position="100"/>
        <end position="246"/>
    </location>
</feature>
<dbReference type="InterPro" id="IPR006145">
    <property type="entry name" value="PsdUridine_synth_RsuA/RluA"/>
</dbReference>
<accession>A0A846XR14</accession>
<evidence type="ECO:0000256" key="1">
    <source>
        <dbReference type="ARBA" id="ARBA00000073"/>
    </source>
</evidence>
<feature type="compositionally biased region" description="Gly residues" evidence="4">
    <location>
        <begin position="324"/>
        <end position="337"/>
    </location>
</feature>
<dbReference type="EMBL" id="JAAXOO010000008">
    <property type="protein sequence ID" value="NKY37176.1"/>
    <property type="molecule type" value="Genomic_DNA"/>
</dbReference>
<evidence type="ECO:0000259" key="5">
    <source>
        <dbReference type="Pfam" id="PF00849"/>
    </source>
</evidence>
<dbReference type="GO" id="GO:0009982">
    <property type="term" value="F:pseudouridine synthase activity"/>
    <property type="evidence" value="ECO:0007669"/>
    <property type="project" value="InterPro"/>
</dbReference>
<gene>
    <name evidence="6" type="ORF">HGA13_29500</name>
</gene>
<proteinExistence type="predicted"/>
<evidence type="ECO:0000256" key="4">
    <source>
        <dbReference type="SAM" id="MobiDB-lite"/>
    </source>
</evidence>
<dbReference type="AlphaFoldDB" id="A0A846XR14"/>
<dbReference type="GO" id="GO:0000455">
    <property type="term" value="P:enzyme-directed rRNA pseudouridine synthesis"/>
    <property type="evidence" value="ECO:0007669"/>
    <property type="project" value="TreeGrafter"/>
</dbReference>
<dbReference type="InterPro" id="IPR020103">
    <property type="entry name" value="PsdUridine_synth_cat_dom_sf"/>
</dbReference>
<dbReference type="RefSeq" id="WP_084471009.1">
    <property type="nucleotide sequence ID" value="NZ_JAAXOO010000008.1"/>
</dbReference>
<dbReference type="Pfam" id="PF00849">
    <property type="entry name" value="PseudoU_synth_2"/>
    <property type="match status" value="1"/>
</dbReference>
<evidence type="ECO:0000313" key="6">
    <source>
        <dbReference type="EMBL" id="NKY37176.1"/>
    </source>
</evidence>
<evidence type="ECO:0000256" key="3">
    <source>
        <dbReference type="ARBA" id="ARBA00033164"/>
    </source>
</evidence>
<organism evidence="6 7">
    <name type="scientific">Nocardia speluncae</name>
    <dbReference type="NCBI Taxonomy" id="419477"/>
    <lineage>
        <taxon>Bacteria</taxon>
        <taxon>Bacillati</taxon>
        <taxon>Actinomycetota</taxon>
        <taxon>Actinomycetes</taxon>
        <taxon>Mycobacteriales</taxon>
        <taxon>Nocardiaceae</taxon>
        <taxon>Nocardia</taxon>
    </lineage>
</organism>
<protein>
    <recommendedName>
        <fullName evidence="2">RNA pseudouridylate synthase</fullName>
    </recommendedName>
    <alternativeName>
        <fullName evidence="3">RNA-uridine isomerase</fullName>
    </alternativeName>
</protein>
<dbReference type="PANTHER" id="PTHR21600:SF84">
    <property type="entry name" value="PSEUDOURIDINE SYNTHASE RSUA_RLUA-LIKE DOMAIN-CONTAINING PROTEIN"/>
    <property type="match status" value="1"/>
</dbReference>
<feature type="region of interest" description="Disordered" evidence="4">
    <location>
        <begin position="318"/>
        <end position="337"/>
    </location>
</feature>
<dbReference type="PROSITE" id="PS01129">
    <property type="entry name" value="PSI_RLU"/>
    <property type="match status" value="1"/>
</dbReference>
<dbReference type="Gene3D" id="3.30.2350.10">
    <property type="entry name" value="Pseudouridine synthase"/>
    <property type="match status" value="1"/>
</dbReference>
<comment type="caution">
    <text evidence="6">The sequence shown here is derived from an EMBL/GenBank/DDBJ whole genome shotgun (WGS) entry which is preliminary data.</text>
</comment>
<reference evidence="6 7" key="1">
    <citation type="submission" date="2020-04" db="EMBL/GenBank/DDBJ databases">
        <title>MicrobeNet Type strains.</title>
        <authorList>
            <person name="Nicholson A.C."/>
        </authorList>
    </citation>
    <scope>NUCLEOTIDE SEQUENCE [LARGE SCALE GENOMIC DNA]</scope>
    <source>
        <strain evidence="6 7">DSM 45078</strain>
    </source>
</reference>
<dbReference type="PANTHER" id="PTHR21600">
    <property type="entry name" value="MITOCHONDRIAL RNA PSEUDOURIDINE SYNTHASE"/>
    <property type="match status" value="1"/>
</dbReference>
<keyword evidence="7" id="KW-1185">Reference proteome</keyword>
<sequence>MRRRQQPPLPKRYGLDPARLRLPEEGNWPSLREHLIHRLPRVEPARIDEMLRAGEIVDLEGPLGLDSPFVPGGAVWFHRDLPAEHPVPFDIPIVYRDDTILIADKPHFLATIPRGSHILQTALVKLRRELDLPDLIPAHRLDRATAGLMLFVIDPASRGAYQTMFQRQHVRKEYEAVAGFRPGLDFPVELVSRIIKEKHILAAQEVAGPPNARTRIELLERRGELGRYRLHPATGRTHQLRLHMNSLGIPILGDDFYPVLTDKQLDDYRRPLQLLAATLEFTDPHTGELRRFETRRSLQAWTDPDGWAAGPAVLAEAAAPAPGHAGGPGSGHAGGPA</sequence>
<evidence type="ECO:0000256" key="2">
    <source>
        <dbReference type="ARBA" id="ARBA00031870"/>
    </source>
</evidence>
<evidence type="ECO:0000313" key="7">
    <source>
        <dbReference type="Proteomes" id="UP000565715"/>
    </source>
</evidence>
<name>A0A846XR14_9NOCA</name>
<dbReference type="InterPro" id="IPR050188">
    <property type="entry name" value="RluA_PseudoU_synthase"/>
</dbReference>
<dbReference type="Proteomes" id="UP000565715">
    <property type="component" value="Unassembled WGS sequence"/>
</dbReference>